<protein>
    <recommendedName>
        <fullName evidence="3">histidine kinase</fullName>
        <ecNumber evidence="3">2.7.13.3</ecNumber>
    </recommendedName>
</protein>
<dbReference type="InterPro" id="IPR036890">
    <property type="entry name" value="HATPase_C_sf"/>
</dbReference>
<evidence type="ECO:0000256" key="9">
    <source>
        <dbReference type="ARBA" id="ARBA00023136"/>
    </source>
</evidence>
<dbReference type="PANTHER" id="PTHR45436:SF5">
    <property type="entry name" value="SENSOR HISTIDINE KINASE TRCS"/>
    <property type="match status" value="1"/>
</dbReference>
<keyword evidence="13" id="KW-1185">Reference proteome</keyword>
<keyword evidence="9 10" id="KW-0472">Membrane</keyword>
<evidence type="ECO:0000256" key="1">
    <source>
        <dbReference type="ARBA" id="ARBA00000085"/>
    </source>
</evidence>
<evidence type="ECO:0000256" key="7">
    <source>
        <dbReference type="ARBA" id="ARBA00022777"/>
    </source>
</evidence>
<dbReference type="Pfam" id="PF02518">
    <property type="entry name" value="HATPase_c"/>
    <property type="match status" value="1"/>
</dbReference>
<dbReference type="EC" id="2.7.13.3" evidence="3"/>
<dbReference type="GO" id="GO:0000160">
    <property type="term" value="P:phosphorelay signal transduction system"/>
    <property type="evidence" value="ECO:0007669"/>
    <property type="project" value="TreeGrafter"/>
</dbReference>
<dbReference type="Proteomes" id="UP000037530">
    <property type="component" value="Unassembled WGS sequence"/>
</dbReference>
<evidence type="ECO:0000313" key="13">
    <source>
        <dbReference type="Proteomes" id="UP000037530"/>
    </source>
</evidence>
<dbReference type="AlphaFoldDB" id="A0A0M0I0M9"/>
<comment type="catalytic activity">
    <reaction evidence="1">
        <text>ATP + protein L-histidine = ADP + protein N-phospho-L-histidine.</text>
        <dbReference type="EC" id="2.7.13.3"/>
    </reaction>
</comment>
<feature type="transmembrane region" description="Helical" evidence="10">
    <location>
        <begin position="174"/>
        <end position="194"/>
    </location>
</feature>
<dbReference type="RefSeq" id="WP_053409083.1">
    <property type="nucleotide sequence ID" value="NZ_DAIPHI010000049.1"/>
</dbReference>
<reference evidence="13" key="1">
    <citation type="submission" date="2015-08" db="EMBL/GenBank/DDBJ databases">
        <title>Vibrio galatheae sp. nov., a novel member of the Vibrionaceae family isolated from the Solomon Islands.</title>
        <authorList>
            <person name="Giubergia S."/>
            <person name="Machado H."/>
            <person name="Mateiu R.V."/>
            <person name="Gram L."/>
        </authorList>
    </citation>
    <scope>NUCLEOTIDE SEQUENCE [LARGE SCALE GENOMIC DNA]</scope>
    <source>
        <strain evidence="13">DSM 19134</strain>
    </source>
</reference>
<proteinExistence type="predicted"/>
<evidence type="ECO:0000313" key="12">
    <source>
        <dbReference type="EMBL" id="KOO07886.1"/>
    </source>
</evidence>
<dbReference type="OrthoDB" id="9809567at2"/>
<dbReference type="PATRIC" id="fig|171383.3.peg.2181"/>
<organism evidence="12 13">
    <name type="scientific">Vibrio hepatarius</name>
    <dbReference type="NCBI Taxonomy" id="171383"/>
    <lineage>
        <taxon>Bacteria</taxon>
        <taxon>Pseudomonadati</taxon>
        <taxon>Pseudomonadota</taxon>
        <taxon>Gammaproteobacteria</taxon>
        <taxon>Vibrionales</taxon>
        <taxon>Vibrionaceae</taxon>
        <taxon>Vibrio</taxon>
        <taxon>Vibrio oreintalis group</taxon>
    </lineage>
</organism>
<comment type="subcellular location">
    <subcellularLocation>
        <location evidence="2">Membrane</location>
    </subcellularLocation>
</comment>
<evidence type="ECO:0000256" key="8">
    <source>
        <dbReference type="ARBA" id="ARBA00022989"/>
    </source>
</evidence>
<feature type="domain" description="Histidine kinase" evidence="11">
    <location>
        <begin position="254"/>
        <end position="454"/>
    </location>
</feature>
<evidence type="ECO:0000256" key="3">
    <source>
        <dbReference type="ARBA" id="ARBA00012438"/>
    </source>
</evidence>
<dbReference type="InterPro" id="IPR050428">
    <property type="entry name" value="TCS_sensor_his_kinase"/>
</dbReference>
<comment type="caution">
    <text evidence="12">The sequence shown here is derived from an EMBL/GenBank/DDBJ whole genome shotgun (WGS) entry which is preliminary data.</text>
</comment>
<gene>
    <name evidence="12" type="ORF">AKJ31_10690</name>
</gene>
<evidence type="ECO:0000256" key="10">
    <source>
        <dbReference type="SAM" id="Phobius"/>
    </source>
</evidence>
<dbReference type="InterPro" id="IPR005467">
    <property type="entry name" value="His_kinase_dom"/>
</dbReference>
<keyword evidence="7" id="KW-0418">Kinase</keyword>
<sequence>MSATRSDSNKKHSLLRQVIRSGVGWYLIAMLNVGALLMYMFEQHIEQRFDQGLKNQLYAMVAAVEVDSEGKATMGASSGNPVFSQPLSGWYWQVIDHNNQVLFQSDSLYSEQPVPLIEHGEDYQFHRIELMGPVQKLRMGIQTVEYPQGNKDLQFVVSGPIADINKDVYAFGRLLFAVLSILAVTIALSIWAQIRQVLRPIKQLEQDIAAIRCGEKQEIDADLPKEMQNFGDEINLLLAHNSAILERSRLQAANLAHALKNPISVLRHELENIDQNSAQVMTEQLNRLTQNAQTHLARARLAGSMNQLAAQTNVSESVSDILFSMELLYKQKQLELGFRCHAGVYFRGDQHDLEEVLGNLIDNACKWATSKVQVNVAVNGKRIMIDVEDDGVGIPEEKRDHVFKPGRRLDETTEGSGLGLNIVQDIVMLYGGAVGVSASELGGAKVYLELPGGMSDAV</sequence>
<dbReference type="PANTHER" id="PTHR45436">
    <property type="entry name" value="SENSOR HISTIDINE KINASE YKOH"/>
    <property type="match status" value="1"/>
</dbReference>
<evidence type="ECO:0000256" key="6">
    <source>
        <dbReference type="ARBA" id="ARBA00022692"/>
    </source>
</evidence>
<dbReference type="Gene3D" id="1.10.287.130">
    <property type="match status" value="1"/>
</dbReference>
<keyword evidence="4" id="KW-0597">Phosphoprotein</keyword>
<evidence type="ECO:0000256" key="4">
    <source>
        <dbReference type="ARBA" id="ARBA00022553"/>
    </source>
</evidence>
<evidence type="ECO:0000259" key="11">
    <source>
        <dbReference type="PROSITE" id="PS50109"/>
    </source>
</evidence>
<evidence type="ECO:0000256" key="5">
    <source>
        <dbReference type="ARBA" id="ARBA00022679"/>
    </source>
</evidence>
<dbReference type="SUPFAM" id="SSF55874">
    <property type="entry name" value="ATPase domain of HSP90 chaperone/DNA topoisomerase II/histidine kinase"/>
    <property type="match status" value="1"/>
</dbReference>
<dbReference type="InterPro" id="IPR003594">
    <property type="entry name" value="HATPase_dom"/>
</dbReference>
<accession>A0A0M0I0M9</accession>
<dbReference type="PROSITE" id="PS50109">
    <property type="entry name" value="HIS_KIN"/>
    <property type="match status" value="1"/>
</dbReference>
<dbReference type="EMBL" id="LHPI01000008">
    <property type="protein sequence ID" value="KOO07886.1"/>
    <property type="molecule type" value="Genomic_DNA"/>
</dbReference>
<keyword evidence="8 10" id="KW-1133">Transmembrane helix</keyword>
<dbReference type="SMART" id="SM00387">
    <property type="entry name" value="HATPase_c"/>
    <property type="match status" value="1"/>
</dbReference>
<dbReference type="Gene3D" id="3.30.565.10">
    <property type="entry name" value="Histidine kinase-like ATPase, C-terminal domain"/>
    <property type="match status" value="1"/>
</dbReference>
<dbReference type="PRINTS" id="PR00344">
    <property type="entry name" value="BCTRLSENSOR"/>
</dbReference>
<evidence type="ECO:0000256" key="2">
    <source>
        <dbReference type="ARBA" id="ARBA00004370"/>
    </source>
</evidence>
<keyword evidence="6 10" id="KW-0812">Transmembrane</keyword>
<feature type="transmembrane region" description="Helical" evidence="10">
    <location>
        <begin position="23"/>
        <end position="41"/>
    </location>
</feature>
<dbReference type="STRING" id="171383.AKJ31_10690"/>
<dbReference type="InterPro" id="IPR004358">
    <property type="entry name" value="Sig_transdc_His_kin-like_C"/>
</dbReference>
<keyword evidence="5" id="KW-0808">Transferase</keyword>
<dbReference type="GO" id="GO:0004673">
    <property type="term" value="F:protein histidine kinase activity"/>
    <property type="evidence" value="ECO:0007669"/>
    <property type="project" value="UniProtKB-EC"/>
</dbReference>
<dbReference type="GO" id="GO:0005886">
    <property type="term" value="C:plasma membrane"/>
    <property type="evidence" value="ECO:0007669"/>
    <property type="project" value="TreeGrafter"/>
</dbReference>
<name>A0A0M0I0M9_9VIBR</name>